<evidence type="ECO:0000259" key="1">
    <source>
        <dbReference type="Pfam" id="PF10074"/>
    </source>
</evidence>
<accession>A0A7T7KKG0</accession>
<dbReference type="EMBL" id="CP066786">
    <property type="protein sequence ID" value="QQM29646.1"/>
    <property type="molecule type" value="Genomic_DNA"/>
</dbReference>
<dbReference type="AlphaFoldDB" id="A0A7T7KKG0"/>
<sequence>MLCGGDGACNFLVHPVFTAVEIPVFWSPEEDSSVVILTDVPSLLPSDNIFIDALDPNAPRRDETGEHFLHDLGNGQSLRLVRLIGVDGARPLAALVPLDADGLDRVEAVSRLVKALHGRAVPQDTRLTDQQLRRARHMLQAVDGRTSGASYREIAEALFGARRVADQPWKTSALRDTVRDLVRDGLAMIQGGYRQLLRHRRRS</sequence>
<protein>
    <submittedName>
        <fullName evidence="2">DUF2285 domain-containing protein</fullName>
    </submittedName>
</protein>
<proteinExistence type="predicted"/>
<feature type="domain" description="T6SS Transcription factor RovC-like DNA binding" evidence="1">
    <location>
        <begin position="95"/>
        <end position="198"/>
    </location>
</feature>
<evidence type="ECO:0000313" key="3">
    <source>
        <dbReference type="Proteomes" id="UP000596083"/>
    </source>
</evidence>
<evidence type="ECO:0000313" key="2">
    <source>
        <dbReference type="EMBL" id="QQM29646.1"/>
    </source>
</evidence>
<name>A0A7T7KKG0_9HYPH</name>
<dbReference type="KEGG" id="mlut:JET14_15220"/>
<dbReference type="Proteomes" id="UP000596083">
    <property type="component" value="Chromosome"/>
</dbReference>
<dbReference type="Pfam" id="PF10074">
    <property type="entry name" value="RovC_DNA-bd"/>
    <property type="match status" value="1"/>
</dbReference>
<reference evidence="2 3" key="1">
    <citation type="submission" date="2020-12" db="EMBL/GenBank/DDBJ databases">
        <authorList>
            <person name="Zheng R.K."/>
            <person name="Sun C.M."/>
        </authorList>
    </citation>
    <scope>NUCLEOTIDE SEQUENCE [LARGE SCALE GENOMIC DNA]</scope>
    <source>
        <strain evidence="2 3">ZRK001</strain>
    </source>
</reference>
<organism evidence="2 3">
    <name type="scientific">Martelella lutilitoris</name>
    <dbReference type="NCBI Taxonomy" id="2583532"/>
    <lineage>
        <taxon>Bacteria</taxon>
        <taxon>Pseudomonadati</taxon>
        <taxon>Pseudomonadota</taxon>
        <taxon>Alphaproteobacteria</taxon>
        <taxon>Hyphomicrobiales</taxon>
        <taxon>Aurantimonadaceae</taxon>
        <taxon>Martelella</taxon>
    </lineage>
</organism>
<gene>
    <name evidence="2" type="ORF">JET14_15220</name>
</gene>
<dbReference type="RefSeq" id="WP_200334605.1">
    <property type="nucleotide sequence ID" value="NZ_CP066786.1"/>
</dbReference>
<dbReference type="InterPro" id="IPR018754">
    <property type="entry name" value="RovC-like_DNA-bd"/>
</dbReference>